<dbReference type="CDD" id="cd00649">
    <property type="entry name" value="catalase_peroxidase_1"/>
    <property type="match status" value="1"/>
</dbReference>
<feature type="compositionally biased region" description="Polar residues" evidence="14">
    <location>
        <begin position="1"/>
        <end position="10"/>
    </location>
</feature>
<proteinExistence type="inferred from homology"/>
<dbReference type="NCBIfam" id="TIGR00198">
    <property type="entry name" value="cat_per_HPI"/>
    <property type="match status" value="1"/>
</dbReference>
<evidence type="ECO:0000256" key="5">
    <source>
        <dbReference type="ARBA" id="ARBA00023004"/>
    </source>
</evidence>
<dbReference type="Pfam" id="PF00141">
    <property type="entry name" value="peroxidase"/>
    <property type="match status" value="2"/>
</dbReference>
<dbReference type="GO" id="GO:0070301">
    <property type="term" value="P:cellular response to hydrogen peroxide"/>
    <property type="evidence" value="ECO:0007669"/>
    <property type="project" value="TreeGrafter"/>
</dbReference>
<dbReference type="InterPro" id="IPR002016">
    <property type="entry name" value="Haem_peroxidase"/>
</dbReference>
<evidence type="ECO:0000256" key="11">
    <source>
        <dbReference type="ARBA" id="ARBA00074141"/>
    </source>
</evidence>
<feature type="binding site" description="axial binding residue" evidence="12">
    <location>
        <position position="264"/>
    </location>
    <ligand>
        <name>heme b</name>
        <dbReference type="ChEBI" id="CHEBI:60344"/>
    </ligand>
    <ligandPart>
        <name>Fe</name>
        <dbReference type="ChEBI" id="CHEBI:18248"/>
    </ligandPart>
</feature>
<reference evidence="16" key="1">
    <citation type="journal article" date="1999" name="Nat. Biotechnol.">
        <title>Evolutionary molecular engineering by random elongation mutagenesis.</title>
        <authorList>
            <person name="Matsuura T."/>
            <person name="Miyai K."/>
            <person name="Trakulnaleaamsai S."/>
            <person name="Yomo T."/>
            <person name="Shima Y."/>
            <person name="Miki S."/>
            <person name="Yamamoto K."/>
            <person name="Urabe I."/>
        </authorList>
    </citation>
    <scope>NUCLEOTIDE SEQUENCE</scope>
</reference>
<sequence length="751" mass="84929">MENQNRQNAAQCPFHGSVTNQSSNRTTNKDWWPNQLNLSILHQHDRKTNPHDEEFNYAEEFQKLDYWALKEDLRKLMTESQDWWPADYGHYGPLFIRMAWHSAGTYRIGDGRGGASTGTQRFAPLNSWPDNANLDKARRLLWPIKKKYGNKISWADLFILAGNVAIESMGGKTIGFGGGRVDVWHPEEDVYWGSEKEWLASERYSGDRELENPLAAVQMGLIYVNPEGPDGKPDPKAAARDIRETFRRMGMNDEETVALIAGGHTFGKAHGAGPATHVGPEPEAAPIEAQGLGWISSYGKGKGSDTITSGIEGAWTPTPTQWDTSYFDMLFGYDWWLTKSPAGAWQWMAVDPDEKDLAPDAEDPSKKVPTMMMTTDLALRFDPEYEKIARRFHQNPEEFAEAFARAWFKLTHRDMGPKTRYLGPEVPKEDFIWQDPIPEVDYELTEAEIEEIKAKILNSGLTVSELVKTAWASASTFRNSDKRGGANGARIRLAPQKDWEVNEPERLAKVLSVYEDIQRELPKKVSIADLIVLGGSAAVEKAARDAGFDVKVPFFPGRGDATQEQTDVESFAVLEPFADGFRNYQKQEYSVPPEELLVDKAQLLGLTAPEMTVLVGGLRVLGANYRDLPHGVFTDRIGVLTNDFFVNLLDMNYEWVPTDSGIYEIRDRKTGEVRWTATRVDLIFGSNSILRSYAEFYAQDDNQEKFVRDFINAWVKVMNADRFDLVKKARESVTALQTYCYPRSKSKENLQ</sequence>
<dbReference type="PANTHER" id="PTHR30555:SF6">
    <property type="entry name" value="CATALASE-PEROXIDASE"/>
    <property type="match status" value="1"/>
</dbReference>
<dbReference type="InterPro" id="IPR000763">
    <property type="entry name" value="Catalase_peroxidase"/>
</dbReference>
<evidence type="ECO:0000256" key="14">
    <source>
        <dbReference type="SAM" id="MobiDB-lite"/>
    </source>
</evidence>
<evidence type="ECO:0000256" key="9">
    <source>
        <dbReference type="ARBA" id="ARBA00060838"/>
    </source>
</evidence>
<dbReference type="PRINTS" id="PR00458">
    <property type="entry name" value="PEROXIDASE"/>
</dbReference>
<dbReference type="InterPro" id="IPR019794">
    <property type="entry name" value="Peroxidases_AS"/>
</dbReference>
<feature type="active site" description="Proton acceptor" evidence="12">
    <location>
        <position position="101"/>
    </location>
</feature>
<keyword evidence="4 12" id="KW-0560">Oxidoreductase</keyword>
<evidence type="ECO:0000256" key="6">
    <source>
        <dbReference type="ARBA" id="ARBA00023324"/>
    </source>
</evidence>
<dbReference type="SUPFAM" id="SSF48113">
    <property type="entry name" value="Heme-dependent peroxidases"/>
    <property type="match status" value="2"/>
</dbReference>
<dbReference type="EMBL" id="AB020076">
    <property type="protein sequence ID" value="BAA36988.1"/>
    <property type="molecule type" value="Genomic_DNA"/>
</dbReference>
<keyword evidence="3 12" id="KW-0479">Metal-binding</keyword>
<feature type="cross-link" description="Tryptophyl-tyrosyl-methioninium (Tyr-Met) (with Trp-100)" evidence="12">
    <location>
        <begin position="223"/>
        <end position="249"/>
    </location>
</feature>
<feature type="compositionally biased region" description="Polar residues" evidence="14">
    <location>
        <begin position="17"/>
        <end position="26"/>
    </location>
</feature>
<dbReference type="Gene3D" id="1.10.520.10">
    <property type="match status" value="2"/>
</dbReference>
<dbReference type="CDD" id="cd08200">
    <property type="entry name" value="catalase_peroxidase_2"/>
    <property type="match status" value="1"/>
</dbReference>
<dbReference type="GO" id="GO:0020037">
    <property type="term" value="F:heme binding"/>
    <property type="evidence" value="ECO:0007669"/>
    <property type="project" value="InterPro"/>
</dbReference>
<evidence type="ECO:0000256" key="8">
    <source>
        <dbReference type="ARBA" id="ARBA00051651"/>
    </source>
</evidence>
<comment type="function">
    <text evidence="12">Bifunctional enzyme with both catalase and broad-spectrum peroxidase activity.</text>
</comment>
<dbReference type="AlphaFoldDB" id="Q9S5L6"/>
<dbReference type="FunFam" id="1.10.420.10:FF:000004">
    <property type="entry name" value="Catalase-peroxidase"/>
    <property type="match status" value="1"/>
</dbReference>
<evidence type="ECO:0000256" key="10">
    <source>
        <dbReference type="ARBA" id="ARBA00067012"/>
    </source>
</evidence>
<evidence type="ECO:0000256" key="1">
    <source>
        <dbReference type="ARBA" id="ARBA00022559"/>
    </source>
</evidence>
<dbReference type="FunFam" id="1.10.420.10:FF:000002">
    <property type="entry name" value="Catalase-peroxidase"/>
    <property type="match status" value="1"/>
</dbReference>
<keyword evidence="2 12" id="KW-0349">Heme</keyword>
<accession>Q9S5L6</accession>
<dbReference type="GO" id="GO:0004096">
    <property type="term" value="F:catalase activity"/>
    <property type="evidence" value="ECO:0007669"/>
    <property type="project" value="UniProtKB-UniRule"/>
</dbReference>
<evidence type="ECO:0000256" key="7">
    <source>
        <dbReference type="ARBA" id="ARBA00049145"/>
    </source>
</evidence>
<evidence type="ECO:0000259" key="15">
    <source>
        <dbReference type="PROSITE" id="PS50873"/>
    </source>
</evidence>
<protein>
    <recommendedName>
        <fullName evidence="11 12">Catalase-peroxidase</fullName>
        <shortName evidence="12">CP</shortName>
        <ecNumber evidence="10 12">1.11.1.21</ecNumber>
    </recommendedName>
    <alternativeName>
        <fullName evidence="12">Peroxidase/catalase</fullName>
    </alternativeName>
</protein>
<evidence type="ECO:0000256" key="4">
    <source>
        <dbReference type="ARBA" id="ARBA00023002"/>
    </source>
</evidence>
<comment type="catalytic activity">
    <reaction evidence="7 12 13">
        <text>2 H2O2 = O2 + 2 H2O</text>
        <dbReference type="Rhea" id="RHEA:20309"/>
        <dbReference type="ChEBI" id="CHEBI:15377"/>
        <dbReference type="ChEBI" id="CHEBI:15379"/>
        <dbReference type="ChEBI" id="CHEBI:16240"/>
        <dbReference type="EC" id="1.11.1.21"/>
    </reaction>
</comment>
<dbReference type="GO" id="GO:0042744">
    <property type="term" value="P:hydrogen peroxide catabolic process"/>
    <property type="evidence" value="ECO:0007669"/>
    <property type="project" value="UniProtKB-KW"/>
</dbReference>
<dbReference type="InterPro" id="IPR010255">
    <property type="entry name" value="Haem_peroxidase_sf"/>
</dbReference>
<dbReference type="EC" id="1.11.1.21" evidence="10 12"/>
<gene>
    <name evidence="16" type="primary">cat</name>
    <name evidence="12" type="synonym">katG</name>
</gene>
<feature type="region of interest" description="Disordered" evidence="14">
    <location>
        <begin position="1"/>
        <end position="30"/>
    </location>
</feature>
<dbReference type="NCBIfam" id="NF011635">
    <property type="entry name" value="PRK15061.1"/>
    <property type="match status" value="1"/>
</dbReference>
<comment type="similarity">
    <text evidence="9 12 13">Belongs to the peroxidase family. Peroxidase/catalase subfamily.</text>
</comment>
<dbReference type="GO" id="GO:0005829">
    <property type="term" value="C:cytosol"/>
    <property type="evidence" value="ECO:0007669"/>
    <property type="project" value="UniProtKB-ARBA"/>
</dbReference>
<dbReference type="PROSITE" id="PS50873">
    <property type="entry name" value="PEROXIDASE_4"/>
    <property type="match status" value="1"/>
</dbReference>
<name>Q9S5L6_GEOSE</name>
<dbReference type="GO" id="GO:0046872">
    <property type="term" value="F:metal ion binding"/>
    <property type="evidence" value="ECO:0007669"/>
    <property type="project" value="UniProtKB-KW"/>
</dbReference>
<comment type="caution">
    <text evidence="12">Lacks conserved residue(s) required for the propagation of feature annotation.</text>
</comment>
<keyword evidence="1 12" id="KW-0575">Peroxidase</keyword>
<keyword evidence="5 12" id="KW-0408">Iron</keyword>
<dbReference type="FunFam" id="1.10.520.10:FF:000002">
    <property type="entry name" value="Catalase-peroxidase"/>
    <property type="match status" value="1"/>
</dbReference>
<feature type="site" description="Transition state stabilizer" evidence="12">
    <location>
        <position position="97"/>
    </location>
</feature>
<evidence type="ECO:0000256" key="12">
    <source>
        <dbReference type="HAMAP-Rule" id="MF_01961"/>
    </source>
</evidence>
<evidence type="ECO:0000313" key="16">
    <source>
        <dbReference type="EMBL" id="BAA36988.1"/>
    </source>
</evidence>
<dbReference type="PROSITE" id="PS00436">
    <property type="entry name" value="PEROXIDASE_2"/>
    <property type="match status" value="1"/>
</dbReference>
<dbReference type="Gene3D" id="1.10.420.10">
    <property type="entry name" value="Peroxidase, domain 2"/>
    <property type="match status" value="2"/>
</dbReference>
<dbReference type="InterPro" id="IPR019793">
    <property type="entry name" value="Peroxidases_heam-ligand_BS"/>
</dbReference>
<comment type="subunit">
    <text evidence="12">Homodimer or homotetramer.</text>
</comment>
<dbReference type="HAMAP" id="MF_01961">
    <property type="entry name" value="Catal_peroxid"/>
    <property type="match status" value="1"/>
</dbReference>
<comment type="catalytic activity">
    <reaction evidence="8 12 13">
        <text>H2O2 + AH2 = A + 2 H2O</text>
        <dbReference type="Rhea" id="RHEA:30275"/>
        <dbReference type="ChEBI" id="CHEBI:13193"/>
        <dbReference type="ChEBI" id="CHEBI:15377"/>
        <dbReference type="ChEBI" id="CHEBI:16240"/>
        <dbReference type="ChEBI" id="CHEBI:17499"/>
        <dbReference type="EC" id="1.11.1.21"/>
    </reaction>
</comment>
<dbReference type="PANTHER" id="PTHR30555">
    <property type="entry name" value="HYDROPEROXIDASE I, BIFUNCTIONAL CATALASE-PEROXIDASE"/>
    <property type="match status" value="1"/>
</dbReference>
<comment type="cofactor">
    <cofactor evidence="12">
        <name>heme b</name>
        <dbReference type="ChEBI" id="CHEBI:60344"/>
    </cofactor>
    <text evidence="12">Binds 1 heme b (iron(II)-protoporphyrin IX) group per dimer.</text>
</comment>
<evidence type="ECO:0000256" key="2">
    <source>
        <dbReference type="ARBA" id="ARBA00022617"/>
    </source>
</evidence>
<evidence type="ECO:0000256" key="13">
    <source>
        <dbReference type="RuleBase" id="RU003451"/>
    </source>
</evidence>
<evidence type="ECO:0000256" key="3">
    <source>
        <dbReference type="ARBA" id="ARBA00022723"/>
    </source>
</evidence>
<dbReference type="PRINTS" id="PR00460">
    <property type="entry name" value="BPEROXIDASE"/>
</dbReference>
<dbReference type="PROSITE" id="PS00435">
    <property type="entry name" value="PEROXIDASE_1"/>
    <property type="match status" value="1"/>
</dbReference>
<feature type="domain" description="Plant heme peroxidase family profile" evidence="15">
    <location>
        <begin position="134"/>
        <end position="423"/>
    </location>
</feature>
<keyword evidence="6 12" id="KW-0376">Hydrogen peroxide</keyword>
<organism evidence="16">
    <name type="scientific">Geobacillus stearothermophilus</name>
    <name type="common">Bacillus stearothermophilus</name>
    <dbReference type="NCBI Taxonomy" id="1422"/>
    <lineage>
        <taxon>Bacteria</taxon>
        <taxon>Bacillati</taxon>
        <taxon>Bacillota</taxon>
        <taxon>Bacilli</taxon>
        <taxon>Bacillales</taxon>
        <taxon>Anoxybacillaceae</taxon>
        <taxon>Geobacillus</taxon>
    </lineage>
</organism>
<comment type="PTM">
    <text evidence="12">Formation of the three residue Trp-Tyr-Met cross-link is important for the catalase, but not the peroxidase activity of the enzyme.</text>
</comment>